<evidence type="ECO:0000313" key="9">
    <source>
        <dbReference type="EMBL" id="COW11389.1"/>
    </source>
</evidence>
<dbReference type="AlphaFoldDB" id="A0A0T9D7H7"/>
<evidence type="ECO:0000313" key="12">
    <source>
        <dbReference type="Proteomes" id="UP000045842"/>
    </source>
</evidence>
<dbReference type="EMBL" id="CFOH01000375">
    <property type="protein sequence ID" value="CFE54088.1"/>
    <property type="molecule type" value="Genomic_DNA"/>
</dbReference>
<accession>A0A0T9D7H7</accession>
<dbReference type="Proteomes" id="UP000046947">
    <property type="component" value="Unassembled WGS sequence"/>
</dbReference>
<evidence type="ECO:0000313" key="13">
    <source>
        <dbReference type="Proteomes" id="UP000046680"/>
    </source>
</evidence>
<evidence type="ECO:0000313" key="16">
    <source>
        <dbReference type="Proteomes" id="UP000049023"/>
    </source>
</evidence>
<evidence type="ECO:0000313" key="14">
    <source>
        <dbReference type="Proteomes" id="UP000046947"/>
    </source>
</evidence>
<evidence type="ECO:0000313" key="5">
    <source>
        <dbReference type="EMBL" id="CKR85449.1"/>
    </source>
</evidence>
<evidence type="ECO:0000313" key="10">
    <source>
        <dbReference type="Proteomes" id="UP000038802"/>
    </source>
</evidence>
<gene>
    <name evidence="4" type="ORF">ERS007657_02536</name>
    <name evidence="7" type="ORF">ERS007661_00847</name>
    <name evidence="9" type="ORF">ERS007679_03155</name>
    <name evidence="2" type="ORF">ERS007681_03012</name>
    <name evidence="3" type="ORF">ERS007688_02313</name>
    <name evidence="8" type="ORF">ERS007703_01591</name>
    <name evidence="6" type="ORF">ERS027659_02673</name>
    <name evidence="5" type="ORF">ERS027661_02219</name>
</gene>
<dbReference type="EMBL" id="CQQC01000192">
    <property type="protein sequence ID" value="CNU55277.1"/>
    <property type="molecule type" value="Genomic_DNA"/>
</dbReference>
<name>A0A0T9D7H7_MYCTX</name>
<dbReference type="Proteomes" id="UP000045842">
    <property type="component" value="Unassembled WGS sequence"/>
</dbReference>
<dbReference type="EMBL" id="CGCX01000994">
    <property type="protein sequence ID" value="CFR86767.1"/>
    <property type="molecule type" value="Genomic_DNA"/>
</dbReference>
<evidence type="ECO:0000313" key="3">
    <source>
        <dbReference type="EMBL" id="CFE54088.1"/>
    </source>
</evidence>
<dbReference type="Proteomes" id="UP000039217">
    <property type="component" value="Unassembled WGS sequence"/>
</dbReference>
<dbReference type="EMBL" id="CSAE01000139">
    <property type="protein sequence ID" value="COV54035.1"/>
    <property type="molecule type" value="Genomic_DNA"/>
</dbReference>
<dbReference type="Proteomes" id="UP000038802">
    <property type="component" value="Unassembled WGS sequence"/>
</dbReference>
<feature type="region of interest" description="Disordered" evidence="1">
    <location>
        <begin position="35"/>
        <end position="88"/>
    </location>
</feature>
<evidence type="ECO:0000313" key="17">
    <source>
        <dbReference type="Proteomes" id="UP000050164"/>
    </source>
</evidence>
<evidence type="ECO:0000313" key="6">
    <source>
        <dbReference type="EMBL" id="CKS12422.1"/>
    </source>
</evidence>
<evidence type="ECO:0000313" key="11">
    <source>
        <dbReference type="Proteomes" id="UP000039217"/>
    </source>
</evidence>
<dbReference type="Proteomes" id="UP000049023">
    <property type="component" value="Unassembled WGS sequence"/>
</dbReference>
<dbReference type="Proteomes" id="UP000046680">
    <property type="component" value="Unassembled WGS sequence"/>
</dbReference>
<evidence type="ECO:0000313" key="7">
    <source>
        <dbReference type="EMBL" id="CNU55277.1"/>
    </source>
</evidence>
<proteinExistence type="predicted"/>
<reference evidence="8" key="2">
    <citation type="submission" date="2015-03" db="EMBL/GenBank/DDBJ databases">
        <authorList>
            <person name="Murphy D."/>
        </authorList>
    </citation>
    <scope>NUCLEOTIDE SEQUENCE [LARGE SCALE GENOMIC DNA]</scope>
    <source>
        <strain evidence="8">K00500041</strain>
    </source>
</reference>
<evidence type="ECO:0000313" key="2">
    <source>
        <dbReference type="EMBL" id="CFE41673.1"/>
    </source>
</evidence>
<evidence type="ECO:0000256" key="1">
    <source>
        <dbReference type="SAM" id="MobiDB-lite"/>
    </source>
</evidence>
<dbReference type="EMBL" id="CSAD01000528">
    <property type="protein sequence ID" value="COW11389.1"/>
    <property type="molecule type" value="Genomic_DNA"/>
</dbReference>
<dbReference type="EMBL" id="CNFT01000668">
    <property type="protein sequence ID" value="CKS12422.1"/>
    <property type="molecule type" value="Genomic_DNA"/>
</dbReference>
<evidence type="ECO:0000313" key="8">
    <source>
        <dbReference type="EMBL" id="COV54035.1"/>
    </source>
</evidence>
<dbReference type="Proteomes" id="UP000050164">
    <property type="component" value="Unassembled WGS sequence"/>
</dbReference>
<organism evidence="8 10">
    <name type="scientific">Mycobacterium tuberculosis</name>
    <dbReference type="NCBI Taxonomy" id="1773"/>
    <lineage>
        <taxon>Bacteria</taxon>
        <taxon>Bacillati</taxon>
        <taxon>Actinomycetota</taxon>
        <taxon>Actinomycetes</taxon>
        <taxon>Mycobacteriales</taxon>
        <taxon>Mycobacteriaceae</taxon>
        <taxon>Mycobacterium</taxon>
        <taxon>Mycobacterium tuberculosis complex</taxon>
    </lineage>
</organism>
<protein>
    <submittedName>
        <fullName evidence="8">Uncharacterized protein</fullName>
    </submittedName>
</protein>
<reference evidence="10 11" key="1">
    <citation type="submission" date="2015-03" db="EMBL/GenBank/DDBJ databases">
        <authorList>
            <consortium name="Pathogen Informatics"/>
        </authorList>
    </citation>
    <scope>NUCLEOTIDE SEQUENCE [LARGE SCALE GENOMIC DNA]</scope>
    <source>
        <strain evidence="6 17">Bir 185</strain>
        <strain evidence="5 16">Bir 187</strain>
        <strain evidence="4 13">C09601061</strain>
        <strain evidence="7 11">D00501624</strain>
        <strain evidence="9 12">G09801536</strain>
        <strain evidence="2 15">G09901357</strain>
        <strain evidence="3 14">H09601792</strain>
        <strain evidence="10">K00500041</strain>
    </source>
</reference>
<evidence type="ECO:0000313" key="15">
    <source>
        <dbReference type="Proteomes" id="UP000048289"/>
    </source>
</evidence>
<dbReference type="Proteomes" id="UP000048289">
    <property type="component" value="Unassembled WGS sequence"/>
</dbReference>
<dbReference type="EMBL" id="CFOE01000461">
    <property type="protein sequence ID" value="CFE41673.1"/>
    <property type="molecule type" value="Genomic_DNA"/>
</dbReference>
<sequence length="130" mass="13697">MTMSRSAECVVNSDNRIDIKVCDLPEPVMPIISPCGPIPPSASSLRSNISGSPVPVTPIGTRNSSSRRRGAHSAGTSSRDASSMPSSVVKLAPRVAAERSPAWVGLESHRDSRRARWAASSALNWSAASM</sequence>
<dbReference type="EMBL" id="CNFU01000449">
    <property type="protein sequence ID" value="CKR85449.1"/>
    <property type="molecule type" value="Genomic_DNA"/>
</dbReference>
<evidence type="ECO:0000313" key="4">
    <source>
        <dbReference type="EMBL" id="CFR86767.1"/>
    </source>
</evidence>